<dbReference type="InterPro" id="IPR050374">
    <property type="entry name" value="RRT5_SRSF_SR"/>
</dbReference>
<dbReference type="GO" id="GO:0003729">
    <property type="term" value="F:mRNA binding"/>
    <property type="evidence" value="ECO:0007669"/>
    <property type="project" value="TreeGrafter"/>
</dbReference>
<dbReference type="KEGG" id="goe:100900138"/>
<evidence type="ECO:0000259" key="4">
    <source>
        <dbReference type="PROSITE" id="PS50102"/>
    </source>
</evidence>
<reference evidence="6" key="1">
    <citation type="submission" date="2025-08" db="UniProtKB">
        <authorList>
            <consortium name="RefSeq"/>
        </authorList>
    </citation>
    <scope>IDENTIFICATION</scope>
</reference>
<dbReference type="GO" id="GO:0005737">
    <property type="term" value="C:cytoplasm"/>
    <property type="evidence" value="ECO:0007669"/>
    <property type="project" value="TreeGrafter"/>
</dbReference>
<feature type="compositionally biased region" description="Gly residues" evidence="3">
    <location>
        <begin position="265"/>
        <end position="275"/>
    </location>
</feature>
<dbReference type="GO" id="GO:1990904">
    <property type="term" value="C:ribonucleoprotein complex"/>
    <property type="evidence" value="ECO:0007669"/>
    <property type="project" value="TreeGrafter"/>
</dbReference>
<evidence type="ECO:0000256" key="1">
    <source>
        <dbReference type="ARBA" id="ARBA00022884"/>
    </source>
</evidence>
<feature type="compositionally biased region" description="Pro residues" evidence="3">
    <location>
        <begin position="295"/>
        <end position="306"/>
    </location>
</feature>
<feature type="region of interest" description="Disordered" evidence="3">
    <location>
        <begin position="105"/>
        <end position="148"/>
    </location>
</feature>
<dbReference type="AlphaFoldDB" id="A0AAJ7L7F7"/>
<dbReference type="PANTHER" id="PTHR23003">
    <property type="entry name" value="RNA RECOGNITION MOTIF RRM DOMAIN CONTAINING PROTEIN"/>
    <property type="match status" value="1"/>
</dbReference>
<evidence type="ECO:0000256" key="2">
    <source>
        <dbReference type="PROSITE-ProRule" id="PRU00176"/>
    </source>
</evidence>
<protein>
    <submittedName>
        <fullName evidence="6">Heterogeneous nuclear ribonucleoprotein M-like</fullName>
    </submittedName>
</protein>
<dbReference type="Pfam" id="PF00076">
    <property type="entry name" value="RRM_1"/>
    <property type="match status" value="2"/>
</dbReference>
<dbReference type="InterPro" id="IPR012677">
    <property type="entry name" value="Nucleotide-bd_a/b_plait_sf"/>
</dbReference>
<keyword evidence="1 2" id="KW-0694">RNA-binding</keyword>
<evidence type="ECO:0000256" key="3">
    <source>
        <dbReference type="SAM" id="MobiDB-lite"/>
    </source>
</evidence>
<dbReference type="SMART" id="SM00360">
    <property type="entry name" value="RRM"/>
    <property type="match status" value="2"/>
</dbReference>
<feature type="region of interest" description="Disordered" evidence="3">
    <location>
        <begin position="253"/>
        <end position="306"/>
    </location>
</feature>
<proteinExistence type="predicted"/>
<dbReference type="Gene3D" id="3.30.70.330">
    <property type="match status" value="2"/>
</dbReference>
<dbReference type="InterPro" id="IPR035979">
    <property type="entry name" value="RBD_domain_sf"/>
</dbReference>
<dbReference type="GeneID" id="100900138"/>
<dbReference type="GO" id="GO:0005634">
    <property type="term" value="C:nucleus"/>
    <property type="evidence" value="ECO:0007669"/>
    <property type="project" value="TreeGrafter"/>
</dbReference>
<organism evidence="5 6">
    <name type="scientific">Galendromus occidentalis</name>
    <name type="common">western predatory mite</name>
    <dbReference type="NCBI Taxonomy" id="34638"/>
    <lineage>
        <taxon>Eukaryota</taxon>
        <taxon>Metazoa</taxon>
        <taxon>Ecdysozoa</taxon>
        <taxon>Arthropoda</taxon>
        <taxon>Chelicerata</taxon>
        <taxon>Arachnida</taxon>
        <taxon>Acari</taxon>
        <taxon>Parasitiformes</taxon>
        <taxon>Mesostigmata</taxon>
        <taxon>Gamasina</taxon>
        <taxon>Phytoseioidea</taxon>
        <taxon>Phytoseiidae</taxon>
        <taxon>Typhlodrominae</taxon>
        <taxon>Galendromus</taxon>
    </lineage>
</organism>
<feature type="domain" description="RRM" evidence="4">
    <location>
        <begin position="19"/>
        <end position="99"/>
    </location>
</feature>
<dbReference type="SUPFAM" id="SSF54928">
    <property type="entry name" value="RNA-binding domain, RBD"/>
    <property type="match status" value="2"/>
</dbReference>
<keyword evidence="5" id="KW-1185">Reference proteome</keyword>
<dbReference type="PANTHER" id="PTHR23003:SF3">
    <property type="entry name" value="FI21236P1-RELATED"/>
    <property type="match status" value="1"/>
</dbReference>
<feature type="domain" description="RRM" evidence="4">
    <location>
        <begin position="176"/>
        <end position="253"/>
    </location>
</feature>
<dbReference type="RefSeq" id="XP_018496247.1">
    <property type="nucleotide sequence ID" value="XM_018640731.1"/>
</dbReference>
<gene>
    <name evidence="6" type="primary">LOC100900138</name>
</gene>
<dbReference type="InterPro" id="IPR000504">
    <property type="entry name" value="RRM_dom"/>
</dbReference>
<dbReference type="PROSITE" id="PS50102">
    <property type="entry name" value="RRM"/>
    <property type="match status" value="2"/>
</dbReference>
<sequence>MAHRDRSRSPIQLRAPCERRVYVANIPFDMKWTELKDLFKRECGENSVSFVRYFEDTDGKFRGCGIVEFKDSEATKKAIEKLHRFELNGRFLVVKEDYDVERDSTGRVVTTRGGRGGQKDRESIGHGRDRSPPRRERSPQRDYGSNHVGSVSGSFNTYGLSPKFLDSLGIDLPLTNKLFIANLDYKVTRGDLKRLFKLCGRVLDVELYVDKDGNSKGNATVELDHPIEAVQAISMLNRQIFHGRPIAIRMDRKDSDDLKLPPGLEGVGKGLGPGGAPLRLPRDFPPVGSGGSNPTPAPPAPAPVPPVSGNPMANLVGLGNPNAAPAALAALSTVLGSLAGQSGAGMFGGSNQGGGGMVPGGNNLSTSMGGSLASMGLGGSNMGGGLGSSFAGGGGMGGGGLGSGNMGAHGGLGMGGGMGGKYDDMSAGNGNAAKYEDDGSKWRY</sequence>
<evidence type="ECO:0000313" key="5">
    <source>
        <dbReference type="Proteomes" id="UP000694867"/>
    </source>
</evidence>
<accession>A0AAJ7L7F7</accession>
<name>A0AAJ7L7F7_9ACAR</name>
<dbReference type="Proteomes" id="UP000694867">
    <property type="component" value="Unplaced"/>
</dbReference>
<feature type="compositionally biased region" description="Basic and acidic residues" evidence="3">
    <location>
        <begin position="117"/>
        <end position="140"/>
    </location>
</feature>
<evidence type="ECO:0000313" key="6">
    <source>
        <dbReference type="RefSeq" id="XP_018496247.1"/>
    </source>
</evidence>